<name>A0AAQ4DC64_AMBAM</name>
<keyword evidence="2" id="KW-1185">Reference proteome</keyword>
<evidence type="ECO:0000313" key="2">
    <source>
        <dbReference type="Proteomes" id="UP001321473"/>
    </source>
</evidence>
<comment type="caution">
    <text evidence="1">The sequence shown here is derived from an EMBL/GenBank/DDBJ whole genome shotgun (WGS) entry which is preliminary data.</text>
</comment>
<sequence>MTDVMSLQSLFVPGASRSSTIKLNCDADSTTDSSGRLMLPEIVAGTPAIAMLPQRKGSFLRGTFYGKNGGEWADEETGEETSDFIRTLQKQLKEMTISGAVYRLMQNHEAHGFLNAERRFPCANTLTGVYSIYRGASFDVIQSHCLSSVPPFNDRKPNLGRLEGWLVVTLPWDHAGLSFGAEIQKWCGEPELLKAPQRCFTSSHRHQCVVKKDVTTLRSLPRFLVRQSDDMLMLVLHASAADPTTVSGSFCACKAAFRMFFTDCRSPEEVYSVAVATPFAKDSLLDAYKVVSLQKILFIFLYKTKSAVGSWMTISVGTGFDRLQALVLEPPMACITERGQVKLVFCHGYSRLKAILLGGQVLSHVFVYVLSSLSSAQLNQWKGTRKRLKEPAINQKHHLLPASSGLSRNPVHTRYLSVLDEAF</sequence>
<organism evidence="1 2">
    <name type="scientific">Amblyomma americanum</name>
    <name type="common">Lone star tick</name>
    <dbReference type="NCBI Taxonomy" id="6943"/>
    <lineage>
        <taxon>Eukaryota</taxon>
        <taxon>Metazoa</taxon>
        <taxon>Ecdysozoa</taxon>
        <taxon>Arthropoda</taxon>
        <taxon>Chelicerata</taxon>
        <taxon>Arachnida</taxon>
        <taxon>Acari</taxon>
        <taxon>Parasitiformes</taxon>
        <taxon>Ixodida</taxon>
        <taxon>Ixodoidea</taxon>
        <taxon>Ixodidae</taxon>
        <taxon>Amblyomminae</taxon>
        <taxon>Amblyomma</taxon>
    </lineage>
</organism>
<reference evidence="1 2" key="1">
    <citation type="journal article" date="2023" name="Arcadia Sci">
        <title>De novo assembly of a long-read Amblyomma americanum tick genome.</title>
        <authorList>
            <person name="Chou S."/>
            <person name="Poskanzer K.E."/>
            <person name="Rollins M."/>
            <person name="Thuy-Boun P.S."/>
        </authorList>
    </citation>
    <scope>NUCLEOTIDE SEQUENCE [LARGE SCALE GENOMIC DNA]</scope>
    <source>
        <strain evidence="1">F_SG_1</strain>
        <tissue evidence="1">Salivary glands</tissue>
    </source>
</reference>
<dbReference type="EMBL" id="JARKHS020032421">
    <property type="protein sequence ID" value="KAK8760054.1"/>
    <property type="molecule type" value="Genomic_DNA"/>
</dbReference>
<proteinExistence type="predicted"/>
<evidence type="ECO:0000313" key="1">
    <source>
        <dbReference type="EMBL" id="KAK8760054.1"/>
    </source>
</evidence>
<protein>
    <submittedName>
        <fullName evidence="1">Uncharacterized protein</fullName>
    </submittedName>
</protein>
<accession>A0AAQ4DC64</accession>
<dbReference type="AlphaFoldDB" id="A0AAQ4DC64"/>
<dbReference type="Proteomes" id="UP001321473">
    <property type="component" value="Unassembled WGS sequence"/>
</dbReference>
<gene>
    <name evidence="1" type="ORF">V5799_028679</name>
</gene>